<evidence type="ECO:0000313" key="1">
    <source>
        <dbReference type="EMBL" id="AKL88260.1"/>
    </source>
</evidence>
<sequence>MAALTGPEAILNDIAQALSTMKVNIPEQSADGGKTVIKKFELTEADIPIRARVNPNGARDYTPPGMYTGLFISDKLWMSDTLAERFDHLYFINKVIAEGSERILITGLGLGMVIEGLVRLAPCVKQITVIEDDFWVFKMVGAYYADILREKGIDFNFVHADAWDWFKSQSYRMPFIDAAWHDIWISQGNHLITEYAEMKDSYANLVVPGGFQMCWGEQCLEDCESHDLMLKTMHQIMKSNVVIDEG</sequence>
<dbReference type="Gene3D" id="3.40.50.150">
    <property type="entry name" value="Vaccinia Virus protein VP39"/>
    <property type="match status" value="1"/>
</dbReference>
<reference evidence="1 2" key="1">
    <citation type="journal article" date="2015" name="PLoS ONE">
        <title>Lysis to Kill: Evaluation of the Lytic Abilities, and Genomics of Nine Bacteriophages Infective for Gordonia spp. and Their Potential Use in Activated Sludge Foam Biocontrol.</title>
        <authorList>
            <person name="Dyson Z.A."/>
            <person name="Tucci J."/>
            <person name="Seviour R.J."/>
            <person name="Petrovski S."/>
        </authorList>
    </citation>
    <scope>NUCLEOTIDE SEQUENCE [LARGE SCALE GENOMIC DNA]</scope>
</reference>
<evidence type="ECO:0000313" key="2">
    <source>
        <dbReference type="Proteomes" id="UP000204451"/>
    </source>
</evidence>
<name>A0A0K0NKM4_9CAUD</name>
<evidence type="ECO:0008006" key="3">
    <source>
        <dbReference type="Google" id="ProtNLM"/>
    </source>
</evidence>
<protein>
    <recommendedName>
        <fullName evidence="3">Methyltransferase</fullName>
    </recommendedName>
</protein>
<dbReference type="RefSeq" id="YP_009188651.1">
    <property type="nucleotide sequence ID" value="NC_028668.1"/>
</dbReference>
<organism evidence="1 2">
    <name type="scientific">Gordonia phage GMA3</name>
    <dbReference type="NCBI Taxonomy" id="1647284"/>
    <lineage>
        <taxon>Viruses</taxon>
        <taxon>Duplodnaviria</taxon>
        <taxon>Heunggongvirae</taxon>
        <taxon>Uroviricota</taxon>
        <taxon>Caudoviricetes</taxon>
        <taxon>Gamtrevirus</taxon>
        <taxon>Gamtrevirus GMA3</taxon>
    </lineage>
</organism>
<dbReference type="GeneID" id="26516954"/>
<dbReference type="SUPFAM" id="SSF53335">
    <property type="entry name" value="S-adenosyl-L-methionine-dependent methyltransferases"/>
    <property type="match status" value="1"/>
</dbReference>
<dbReference type="InterPro" id="IPR029063">
    <property type="entry name" value="SAM-dependent_MTases_sf"/>
</dbReference>
<dbReference type="KEGG" id="vg:26516954"/>
<dbReference type="Proteomes" id="UP000204451">
    <property type="component" value="Segment"/>
</dbReference>
<keyword evidence="2" id="KW-1185">Reference proteome</keyword>
<dbReference type="OrthoDB" id="20298at10239"/>
<accession>A0A0K0NKM4</accession>
<proteinExistence type="predicted"/>
<dbReference type="EMBL" id="KR063279">
    <property type="protein sequence ID" value="AKL88260.1"/>
    <property type="molecule type" value="Genomic_DNA"/>
</dbReference>
<gene>
    <name evidence="1" type="ORF">GMA3_83</name>
</gene>